<name>A0ABY8L7B1_9RHOB</name>
<gene>
    <name evidence="3" type="ORF">P8627_09430</name>
</gene>
<dbReference type="EMBL" id="CP122537">
    <property type="protein sequence ID" value="WGH77273.1"/>
    <property type="molecule type" value="Genomic_DNA"/>
</dbReference>
<evidence type="ECO:0000313" key="3">
    <source>
        <dbReference type="EMBL" id="WGH77273.1"/>
    </source>
</evidence>
<evidence type="ECO:0000313" key="4">
    <source>
        <dbReference type="Proteomes" id="UP001243420"/>
    </source>
</evidence>
<sequence>MSDVLFYLSLFKRRLPWFLLALFVCTGSGLGVAISLPPVYEAGARLVVEAEKIPDELAASTVQTAAYEHLQIIEQRVLSREALLDIANRLNVYEGERPAPDEIVEDLRERIVFTIDGAENRRDTERATMLDIRFEAGSAVMAASVANELVTRVMAEDVEMRTSVARQTLEFFDQEVSRLQQELSASGATLMAFRQEHEEALPGTRELQLSRVADIEEELSRIARESDALKRERERLTRLHETVRRREAGSNLRASSYEGRQIVALRETLADLPQGDPGIPEIEDRIARLSRRLDADRNEGAGGRSAYHRHRDEIDGKLAEAAELRRLLLEELERLRGGLARAPVKAAQLASLEEDHQNLRALYNQAVEAKAMAETGDAIEALSKGQRVAVIEQAAIPRKPARPNREAVALAGSGLGVAIGLMIVVLLELRLGFLRRPVDLQRHLGIVPLATLPILAGPETLPADAVAKRRIRPALAVAFALLGLTLAGAAVGGWLPAPDDLLARAARLLEF</sequence>
<dbReference type="RefSeq" id="WP_279963847.1">
    <property type="nucleotide sequence ID" value="NZ_CP122537.1"/>
</dbReference>
<feature type="transmembrane region" description="Helical" evidence="2">
    <location>
        <begin position="474"/>
        <end position="495"/>
    </location>
</feature>
<keyword evidence="2" id="KW-0472">Membrane</keyword>
<dbReference type="InterPro" id="IPR050445">
    <property type="entry name" value="Bact_polysacc_biosynth/exp"/>
</dbReference>
<keyword evidence="2" id="KW-1133">Transmembrane helix</keyword>
<dbReference type="Proteomes" id="UP001243420">
    <property type="component" value="Chromosome"/>
</dbReference>
<proteinExistence type="predicted"/>
<dbReference type="PANTHER" id="PTHR32309">
    <property type="entry name" value="TYROSINE-PROTEIN KINASE"/>
    <property type="match status" value="1"/>
</dbReference>
<evidence type="ECO:0000256" key="1">
    <source>
        <dbReference type="SAM" id="Coils"/>
    </source>
</evidence>
<feature type="coiled-coil region" evidence="1">
    <location>
        <begin position="212"/>
        <end position="246"/>
    </location>
</feature>
<evidence type="ECO:0000256" key="2">
    <source>
        <dbReference type="SAM" id="Phobius"/>
    </source>
</evidence>
<protein>
    <submittedName>
        <fullName evidence="3">Lipopolysaccharide biosynthesis protein</fullName>
    </submittedName>
</protein>
<keyword evidence="4" id="KW-1185">Reference proteome</keyword>
<organism evidence="3 4">
    <name type="scientific">Jannaschia ovalis</name>
    <dbReference type="NCBI Taxonomy" id="3038773"/>
    <lineage>
        <taxon>Bacteria</taxon>
        <taxon>Pseudomonadati</taxon>
        <taxon>Pseudomonadota</taxon>
        <taxon>Alphaproteobacteria</taxon>
        <taxon>Rhodobacterales</taxon>
        <taxon>Roseobacteraceae</taxon>
        <taxon>Jannaschia</taxon>
    </lineage>
</organism>
<reference evidence="3 4" key="1">
    <citation type="submission" date="2023-04" db="EMBL/GenBank/DDBJ databases">
        <title>Jannaschia ovalis sp. nov., a marine bacterium isolated from sea tidal flat.</title>
        <authorList>
            <person name="Kwon D.Y."/>
            <person name="Kim J.-J."/>
        </authorList>
    </citation>
    <scope>NUCLEOTIDE SEQUENCE [LARGE SCALE GENOMIC DNA]</scope>
    <source>
        <strain evidence="3 4">GRR-S6-38</strain>
    </source>
</reference>
<keyword evidence="1" id="KW-0175">Coiled coil</keyword>
<feature type="transmembrane region" description="Helical" evidence="2">
    <location>
        <begin position="407"/>
        <end position="427"/>
    </location>
</feature>
<accession>A0ABY8L7B1</accession>
<keyword evidence="2" id="KW-0812">Transmembrane</keyword>
<dbReference type="PANTHER" id="PTHR32309:SF31">
    <property type="entry name" value="CAPSULAR EXOPOLYSACCHARIDE FAMILY"/>
    <property type="match status" value="1"/>
</dbReference>